<comment type="caution">
    <text evidence="1">The sequence shown here is derived from an EMBL/GenBank/DDBJ whole genome shotgun (WGS) entry which is preliminary data.</text>
</comment>
<sequence>MSCGVLCIARVYAMLRDIFSFIRTVVTRDDVAVMLLRIMWMILSQPDVTTQSNKLQRVVNATDTAFLATVME</sequence>
<dbReference type="Proteomes" id="UP000688947">
    <property type="component" value="Unassembled WGS sequence"/>
</dbReference>
<protein>
    <submittedName>
        <fullName evidence="1">Uncharacterized protein</fullName>
    </submittedName>
</protein>
<dbReference type="EMBL" id="JAENGZ010001396">
    <property type="protein sequence ID" value="KAG6948347.1"/>
    <property type="molecule type" value="Genomic_DNA"/>
</dbReference>
<gene>
    <name evidence="1" type="ORF">JG687_00015536</name>
</gene>
<evidence type="ECO:0000313" key="2">
    <source>
        <dbReference type="Proteomes" id="UP000688947"/>
    </source>
</evidence>
<dbReference type="OrthoDB" id="110536at2759"/>
<dbReference type="VEuPathDB" id="FungiDB:PC110_g15307"/>
<accession>A0A8T1TVQ0</accession>
<evidence type="ECO:0000313" key="1">
    <source>
        <dbReference type="EMBL" id="KAG6948347.1"/>
    </source>
</evidence>
<name>A0A8T1TVQ0_9STRA</name>
<organism evidence="1 2">
    <name type="scientific">Phytophthora cactorum</name>
    <dbReference type="NCBI Taxonomy" id="29920"/>
    <lineage>
        <taxon>Eukaryota</taxon>
        <taxon>Sar</taxon>
        <taxon>Stramenopiles</taxon>
        <taxon>Oomycota</taxon>
        <taxon>Peronosporomycetes</taxon>
        <taxon>Peronosporales</taxon>
        <taxon>Peronosporaceae</taxon>
        <taxon>Phytophthora</taxon>
    </lineage>
</organism>
<reference evidence="1" key="1">
    <citation type="submission" date="2021-01" db="EMBL/GenBank/DDBJ databases">
        <title>Phytophthora aleatoria, a newly-described species from Pinus radiata is distinct from Phytophthora cactorum isolates based on comparative genomics.</title>
        <authorList>
            <person name="Mcdougal R."/>
            <person name="Panda P."/>
            <person name="Williams N."/>
            <person name="Studholme D.J."/>
        </authorList>
    </citation>
    <scope>NUCLEOTIDE SEQUENCE</scope>
    <source>
        <strain evidence="1">NZFS 3830</strain>
    </source>
</reference>
<proteinExistence type="predicted"/>
<dbReference type="AlphaFoldDB" id="A0A8T1TVQ0"/>